<name>A0AAD6ZQ31_9AGAR</name>
<evidence type="ECO:0000313" key="2">
    <source>
        <dbReference type="EMBL" id="KAJ7333983.1"/>
    </source>
</evidence>
<proteinExistence type="predicted"/>
<protein>
    <submittedName>
        <fullName evidence="2">Uncharacterized protein</fullName>
    </submittedName>
</protein>
<feature type="compositionally biased region" description="Acidic residues" evidence="1">
    <location>
        <begin position="88"/>
        <end position="102"/>
    </location>
</feature>
<sequence length="249" mass="27310">MSDSSPAPTTRGRGRGKSRGGLGKYLRARGRGHGRGRPAEFGNRILLEGEGPPDEDDEEAAERAAELALKFSRRQLGTNADRYAEPEPVLDSDGEPEVEPEVDLSSFLERQRISDAPGPSVLQPTTDSIADDDDVDHSLAHISSTGVKPVVSRKGKVEQIEWDDELDELEREKQSAEAIWDLKTRFRAKSEKLRKSAFRSASRDLTPTHRTQGSTTYVDAPPLPLADGSLPPPKGPKADMEDFLDDLLT</sequence>
<feature type="compositionally biased region" description="Basic residues" evidence="1">
    <location>
        <begin position="26"/>
        <end position="36"/>
    </location>
</feature>
<reference evidence="2" key="1">
    <citation type="submission" date="2023-03" db="EMBL/GenBank/DDBJ databases">
        <title>Massive genome expansion in bonnet fungi (Mycena s.s.) driven by repeated elements and novel gene families across ecological guilds.</title>
        <authorList>
            <consortium name="Lawrence Berkeley National Laboratory"/>
            <person name="Harder C.B."/>
            <person name="Miyauchi S."/>
            <person name="Viragh M."/>
            <person name="Kuo A."/>
            <person name="Thoen E."/>
            <person name="Andreopoulos B."/>
            <person name="Lu D."/>
            <person name="Skrede I."/>
            <person name="Drula E."/>
            <person name="Henrissat B."/>
            <person name="Morin E."/>
            <person name="Kohler A."/>
            <person name="Barry K."/>
            <person name="LaButti K."/>
            <person name="Morin E."/>
            <person name="Salamov A."/>
            <person name="Lipzen A."/>
            <person name="Mereny Z."/>
            <person name="Hegedus B."/>
            <person name="Baldrian P."/>
            <person name="Stursova M."/>
            <person name="Weitz H."/>
            <person name="Taylor A."/>
            <person name="Grigoriev I.V."/>
            <person name="Nagy L.G."/>
            <person name="Martin F."/>
            <person name="Kauserud H."/>
        </authorList>
    </citation>
    <scope>NUCLEOTIDE SEQUENCE</scope>
    <source>
        <strain evidence="2">CBHHK002</strain>
    </source>
</reference>
<feature type="region of interest" description="Disordered" evidence="1">
    <location>
        <begin position="1"/>
        <end position="154"/>
    </location>
</feature>
<dbReference type="Proteomes" id="UP001218218">
    <property type="component" value="Unassembled WGS sequence"/>
</dbReference>
<feature type="compositionally biased region" description="Polar residues" evidence="1">
    <location>
        <begin position="203"/>
        <end position="217"/>
    </location>
</feature>
<accession>A0AAD6ZQ31</accession>
<evidence type="ECO:0000313" key="3">
    <source>
        <dbReference type="Proteomes" id="UP001218218"/>
    </source>
</evidence>
<feature type="region of interest" description="Disordered" evidence="1">
    <location>
        <begin position="193"/>
        <end position="249"/>
    </location>
</feature>
<comment type="caution">
    <text evidence="2">The sequence shown here is derived from an EMBL/GenBank/DDBJ whole genome shotgun (WGS) entry which is preliminary data.</text>
</comment>
<organism evidence="2 3">
    <name type="scientific">Mycena albidolilacea</name>
    <dbReference type="NCBI Taxonomy" id="1033008"/>
    <lineage>
        <taxon>Eukaryota</taxon>
        <taxon>Fungi</taxon>
        <taxon>Dikarya</taxon>
        <taxon>Basidiomycota</taxon>
        <taxon>Agaricomycotina</taxon>
        <taxon>Agaricomycetes</taxon>
        <taxon>Agaricomycetidae</taxon>
        <taxon>Agaricales</taxon>
        <taxon>Marasmiineae</taxon>
        <taxon>Mycenaceae</taxon>
        <taxon>Mycena</taxon>
    </lineage>
</organism>
<evidence type="ECO:0000256" key="1">
    <source>
        <dbReference type="SAM" id="MobiDB-lite"/>
    </source>
</evidence>
<dbReference type="AlphaFoldDB" id="A0AAD6ZQ31"/>
<gene>
    <name evidence="2" type="ORF">DFH08DRAFT_707578</name>
</gene>
<keyword evidence="3" id="KW-1185">Reference proteome</keyword>
<dbReference type="EMBL" id="JARIHO010000033">
    <property type="protein sequence ID" value="KAJ7333983.1"/>
    <property type="molecule type" value="Genomic_DNA"/>
</dbReference>
<feature type="compositionally biased region" description="Acidic residues" evidence="1">
    <location>
        <begin position="51"/>
        <end position="60"/>
    </location>
</feature>